<comment type="caution">
    <text evidence="1">The sequence shown here is derived from an EMBL/GenBank/DDBJ whole genome shotgun (WGS) entry which is preliminary data.</text>
</comment>
<reference evidence="1" key="1">
    <citation type="submission" date="2019-09" db="EMBL/GenBank/DDBJ databases">
        <title>Characterisation of the sponge microbiome using genome-centric metagenomics.</title>
        <authorList>
            <person name="Engelberts J.P."/>
            <person name="Robbins S.J."/>
            <person name="De Goeij J.M."/>
            <person name="Aranda M."/>
            <person name="Bell S.C."/>
            <person name="Webster N.S."/>
        </authorList>
    </citation>
    <scope>NUCLEOTIDE SEQUENCE</scope>
    <source>
        <strain evidence="1">SB0662_bin_9</strain>
    </source>
</reference>
<evidence type="ECO:0008006" key="2">
    <source>
        <dbReference type="Google" id="ProtNLM"/>
    </source>
</evidence>
<sequence length="231" mass="25101">MENPVPGRRSLVVFLENGGAFGHLNLPPTLSRALDYWSERGARTMLSMLGADRHWQEIRVLEDQRAHPDELLSTLVGISQRAVADLLVLTHGSPEGALGWQGACLDQGFLDELQAVRVGHGLPLHLGCVYTIACHSAHQADAWLAVGAQAVNGVLGENWLPVPTLPLFLARWQKGATFGEAALAAHLRALYWARGLAGRDTTWLARIEASRQMVAGRQDVRLAEGRSQVGV</sequence>
<name>A0A6B1DQE2_9CHLR</name>
<dbReference type="EMBL" id="VXPY01000038">
    <property type="protein sequence ID" value="MYD89939.1"/>
    <property type="molecule type" value="Genomic_DNA"/>
</dbReference>
<protein>
    <recommendedName>
        <fullName evidence="2">CHAT domain-containing protein</fullName>
    </recommendedName>
</protein>
<gene>
    <name evidence="1" type="ORF">F4Y08_06310</name>
</gene>
<dbReference type="AlphaFoldDB" id="A0A6B1DQE2"/>
<evidence type="ECO:0000313" key="1">
    <source>
        <dbReference type="EMBL" id="MYD89939.1"/>
    </source>
</evidence>
<proteinExistence type="predicted"/>
<organism evidence="1">
    <name type="scientific">Caldilineaceae bacterium SB0662_bin_9</name>
    <dbReference type="NCBI Taxonomy" id="2605258"/>
    <lineage>
        <taxon>Bacteria</taxon>
        <taxon>Bacillati</taxon>
        <taxon>Chloroflexota</taxon>
        <taxon>Caldilineae</taxon>
        <taxon>Caldilineales</taxon>
        <taxon>Caldilineaceae</taxon>
    </lineage>
</organism>
<accession>A0A6B1DQE2</accession>